<feature type="compositionally biased region" description="Pro residues" evidence="1">
    <location>
        <begin position="168"/>
        <end position="178"/>
    </location>
</feature>
<dbReference type="EMBL" id="PZKE01000004">
    <property type="protein sequence ID" value="PTE15265.1"/>
    <property type="molecule type" value="Genomic_DNA"/>
</dbReference>
<gene>
    <name evidence="4" type="ORF">C5F44_05485</name>
</gene>
<evidence type="ECO:0000259" key="3">
    <source>
        <dbReference type="Pfam" id="PF13717"/>
    </source>
</evidence>
<sequence>MPARGRMLRVCLQSHARKPLFKGRRQTLGCTTVYCYNPIDIGEGRGDLMRLVCPNCDAQYEVPEDAIPEGGRDVQCSSCGHAWFQLRAAPQVEPEEAPAEPAIEAEADRAETADAPLPEEAPDAEPERVAEPDTLPEPPPEAPAPAMDAEAKAVAALIADEADTQTAAPPPIPAPLPDPETEPDEPDDVVPAKPQLDDAVLSILREEAEREADARRQESQKAENRRAEAEGQMQTQPDLGVEAAGAAMTVAQRRLAMIKGEDPESPVPPAARPAARRDLLPDVEEINSTLQPGDAAIDPDAEVDALPDLTRSGFRSGFFLMLFLALAAAAAYVMAPRLAEAIPGLEGMLTAYVSFVDGLRLGLDRLMESATHMLKGSEG</sequence>
<keyword evidence="5" id="KW-1185">Reference proteome</keyword>
<evidence type="ECO:0000313" key="5">
    <source>
        <dbReference type="Proteomes" id="UP000241362"/>
    </source>
</evidence>
<dbReference type="AlphaFoldDB" id="A0A2T4JBH4"/>
<dbReference type="Pfam" id="PF13717">
    <property type="entry name" value="Zn_ribbon_4"/>
    <property type="match status" value="1"/>
</dbReference>
<organism evidence="4 5">
    <name type="scientific">Fuscovulum blasticum DSM 2131</name>
    <dbReference type="NCBI Taxonomy" id="1188250"/>
    <lineage>
        <taxon>Bacteria</taxon>
        <taxon>Pseudomonadati</taxon>
        <taxon>Pseudomonadota</taxon>
        <taxon>Alphaproteobacteria</taxon>
        <taxon>Rhodobacterales</taxon>
        <taxon>Paracoccaceae</taxon>
        <taxon>Pseudogemmobacter</taxon>
    </lineage>
</organism>
<comment type="caution">
    <text evidence="4">The sequence shown here is derived from an EMBL/GenBank/DDBJ whole genome shotgun (WGS) entry which is preliminary data.</text>
</comment>
<evidence type="ECO:0000256" key="1">
    <source>
        <dbReference type="SAM" id="MobiDB-lite"/>
    </source>
</evidence>
<keyword evidence="2" id="KW-0812">Transmembrane</keyword>
<evidence type="ECO:0000313" key="4">
    <source>
        <dbReference type="EMBL" id="PTE15265.1"/>
    </source>
</evidence>
<keyword evidence="2" id="KW-0472">Membrane</keyword>
<reference evidence="4 5" key="1">
    <citation type="submission" date="2018-03" db="EMBL/GenBank/DDBJ databases">
        <title>Rhodobacter blasticus.</title>
        <authorList>
            <person name="Meyer T.E."/>
            <person name="Miller S."/>
            <person name="Lodha T."/>
            <person name="Gandham S."/>
            <person name="Chintalapati S."/>
            <person name="Chintalapati V.R."/>
        </authorList>
    </citation>
    <scope>NUCLEOTIDE SEQUENCE [LARGE SCALE GENOMIC DNA]</scope>
    <source>
        <strain evidence="4 5">DSM 2131</strain>
    </source>
</reference>
<feature type="compositionally biased region" description="Acidic residues" evidence="1">
    <location>
        <begin position="179"/>
        <end position="188"/>
    </location>
</feature>
<feature type="region of interest" description="Disordered" evidence="1">
    <location>
        <begin position="92"/>
        <end position="149"/>
    </location>
</feature>
<dbReference type="Proteomes" id="UP000241362">
    <property type="component" value="Unassembled WGS sequence"/>
</dbReference>
<proteinExistence type="predicted"/>
<feature type="domain" description="Zinc finger/thioredoxin putative" evidence="3">
    <location>
        <begin position="49"/>
        <end position="84"/>
    </location>
</feature>
<accession>A0A2T4JBH4</accession>
<feature type="compositionally biased region" description="Basic and acidic residues" evidence="1">
    <location>
        <begin position="204"/>
        <end position="229"/>
    </location>
</feature>
<protein>
    <submittedName>
        <fullName evidence="4">Thioredoxin</fullName>
    </submittedName>
</protein>
<name>A0A2T4JBH4_FUSBL</name>
<evidence type="ECO:0000256" key="2">
    <source>
        <dbReference type="SAM" id="Phobius"/>
    </source>
</evidence>
<feature type="region of interest" description="Disordered" evidence="1">
    <location>
        <begin position="164"/>
        <end position="234"/>
    </location>
</feature>
<dbReference type="InterPro" id="IPR011723">
    <property type="entry name" value="Znf/thioredoxin_put"/>
</dbReference>
<dbReference type="NCBIfam" id="TIGR02098">
    <property type="entry name" value="MJ0042_CXXC"/>
    <property type="match status" value="1"/>
</dbReference>
<keyword evidence="2" id="KW-1133">Transmembrane helix</keyword>
<feature type="transmembrane region" description="Helical" evidence="2">
    <location>
        <begin position="317"/>
        <end position="335"/>
    </location>
</feature>